<keyword evidence="8" id="KW-1185">Reference proteome</keyword>
<dbReference type="InterPro" id="IPR001128">
    <property type="entry name" value="Cyt_P450"/>
</dbReference>
<evidence type="ECO:0000256" key="2">
    <source>
        <dbReference type="ARBA" id="ARBA00022723"/>
    </source>
</evidence>
<evidence type="ECO:0000313" key="7">
    <source>
        <dbReference type="EMBL" id="KAJ4308279.1"/>
    </source>
</evidence>
<keyword evidence="6" id="KW-0349">Heme</keyword>
<comment type="cofactor">
    <cofactor evidence="6">
        <name>heme</name>
        <dbReference type="ChEBI" id="CHEBI:30413"/>
    </cofactor>
</comment>
<dbReference type="InterPro" id="IPR050364">
    <property type="entry name" value="Cytochrome_P450_fung"/>
</dbReference>
<evidence type="ECO:0008006" key="9">
    <source>
        <dbReference type="Google" id="ProtNLM"/>
    </source>
</evidence>
<evidence type="ECO:0000256" key="1">
    <source>
        <dbReference type="ARBA" id="ARBA00010617"/>
    </source>
</evidence>
<dbReference type="InterPro" id="IPR002401">
    <property type="entry name" value="Cyt_P450_E_grp-I"/>
</dbReference>
<evidence type="ECO:0000256" key="4">
    <source>
        <dbReference type="ARBA" id="ARBA00023004"/>
    </source>
</evidence>
<sequence length="293" mass="32973">MQNLPEAIAPNVRYARKLHEVERKLYVGHWMRAKKALDNGTGQTEHGFSDAAAGYISGSLLEAGSDTTASTLYGFILALLVWPEVQRRAKEEIDRVVGSDRLPNMDDYDDLFYVRCCIKESLRWMPTVVLGVPHAVLEDDTYMGYTIPQGSTVINNVWFKDDHTTLYQSATGDTKKRDNFVFGAGRRLCQGIHIAERSLFLGVSRLIWAFDFSPAKDEMGKPVQYDIEDLVGGITIQPNDFPAIITPRTPEKANIIRDEALECQKLLDPITGQWKKIPEGMAFSTWRPEKASS</sequence>
<dbReference type="Gene3D" id="1.10.630.10">
    <property type="entry name" value="Cytochrome P450"/>
    <property type="match status" value="1"/>
</dbReference>
<feature type="binding site" description="axial binding residue" evidence="6">
    <location>
        <position position="189"/>
    </location>
    <ligand>
        <name>heme</name>
        <dbReference type="ChEBI" id="CHEBI:30413"/>
    </ligand>
    <ligandPart>
        <name>Fe</name>
        <dbReference type="ChEBI" id="CHEBI:18248"/>
    </ligandPart>
</feature>
<keyword evidence="2 6" id="KW-0479">Metal-binding</keyword>
<accession>A0A9W8TD12</accession>
<gene>
    <name evidence="7" type="ORF">N0V84_012188</name>
</gene>
<dbReference type="InterPro" id="IPR036396">
    <property type="entry name" value="Cyt_P450_sf"/>
</dbReference>
<dbReference type="GO" id="GO:0004497">
    <property type="term" value="F:monooxygenase activity"/>
    <property type="evidence" value="ECO:0007669"/>
    <property type="project" value="UniProtKB-KW"/>
</dbReference>
<dbReference type="EMBL" id="JAPEUR010000550">
    <property type="protein sequence ID" value="KAJ4308279.1"/>
    <property type="molecule type" value="Genomic_DNA"/>
</dbReference>
<dbReference type="GO" id="GO:0005506">
    <property type="term" value="F:iron ion binding"/>
    <property type="evidence" value="ECO:0007669"/>
    <property type="project" value="InterPro"/>
</dbReference>
<keyword evidence="4 6" id="KW-0408">Iron</keyword>
<dbReference type="Pfam" id="PF00067">
    <property type="entry name" value="p450"/>
    <property type="match status" value="1"/>
</dbReference>
<reference evidence="7" key="1">
    <citation type="submission" date="2022-10" db="EMBL/GenBank/DDBJ databases">
        <title>Tapping the CABI collections for fungal endophytes: first genome assemblies for Collariella, Neodidymelliopsis, Ascochyta clinopodiicola, Didymella pomorum, Didymosphaeria variabile, Neocosmospora piperis and Neocucurbitaria cava.</title>
        <authorList>
            <person name="Hill R."/>
        </authorList>
    </citation>
    <scope>NUCLEOTIDE SEQUENCE</scope>
    <source>
        <strain evidence="7">IMI 366586</strain>
    </source>
</reference>
<evidence type="ECO:0000256" key="3">
    <source>
        <dbReference type="ARBA" id="ARBA00023002"/>
    </source>
</evidence>
<dbReference type="PRINTS" id="PR00385">
    <property type="entry name" value="P450"/>
</dbReference>
<dbReference type="PANTHER" id="PTHR46300:SF2">
    <property type="entry name" value="CYTOCHROME P450 MONOOXYGENASE ALNH-RELATED"/>
    <property type="match status" value="1"/>
</dbReference>
<protein>
    <recommendedName>
        <fullName evidence="9">Cytochrome P450 monooxygenase</fullName>
    </recommendedName>
</protein>
<dbReference type="PANTHER" id="PTHR46300">
    <property type="entry name" value="P450, PUTATIVE (EUROFUNG)-RELATED-RELATED"/>
    <property type="match status" value="1"/>
</dbReference>
<dbReference type="PRINTS" id="PR00463">
    <property type="entry name" value="EP450I"/>
</dbReference>
<dbReference type="GO" id="GO:0020037">
    <property type="term" value="F:heme binding"/>
    <property type="evidence" value="ECO:0007669"/>
    <property type="project" value="InterPro"/>
</dbReference>
<evidence type="ECO:0000313" key="8">
    <source>
        <dbReference type="Proteomes" id="UP001140502"/>
    </source>
</evidence>
<proteinExistence type="inferred from homology"/>
<dbReference type="SUPFAM" id="SSF48264">
    <property type="entry name" value="Cytochrome P450"/>
    <property type="match status" value="1"/>
</dbReference>
<evidence type="ECO:0000256" key="5">
    <source>
        <dbReference type="ARBA" id="ARBA00023033"/>
    </source>
</evidence>
<dbReference type="OrthoDB" id="1103324at2759"/>
<keyword evidence="3" id="KW-0560">Oxidoreductase</keyword>
<dbReference type="AlphaFoldDB" id="A0A9W8TD12"/>
<organism evidence="7 8">
    <name type="scientific">Fusarium piperis</name>
    <dbReference type="NCBI Taxonomy" id="1435070"/>
    <lineage>
        <taxon>Eukaryota</taxon>
        <taxon>Fungi</taxon>
        <taxon>Dikarya</taxon>
        <taxon>Ascomycota</taxon>
        <taxon>Pezizomycotina</taxon>
        <taxon>Sordariomycetes</taxon>
        <taxon>Hypocreomycetidae</taxon>
        <taxon>Hypocreales</taxon>
        <taxon>Nectriaceae</taxon>
        <taxon>Fusarium</taxon>
        <taxon>Fusarium solani species complex</taxon>
    </lineage>
</organism>
<comment type="similarity">
    <text evidence="1">Belongs to the cytochrome P450 family.</text>
</comment>
<dbReference type="GO" id="GO:0016705">
    <property type="term" value="F:oxidoreductase activity, acting on paired donors, with incorporation or reduction of molecular oxygen"/>
    <property type="evidence" value="ECO:0007669"/>
    <property type="project" value="InterPro"/>
</dbReference>
<keyword evidence="5" id="KW-0503">Monooxygenase</keyword>
<name>A0A9W8TD12_9HYPO</name>
<evidence type="ECO:0000256" key="6">
    <source>
        <dbReference type="PIRSR" id="PIRSR602401-1"/>
    </source>
</evidence>
<comment type="caution">
    <text evidence="7">The sequence shown here is derived from an EMBL/GenBank/DDBJ whole genome shotgun (WGS) entry which is preliminary data.</text>
</comment>
<dbReference type="Proteomes" id="UP001140502">
    <property type="component" value="Unassembled WGS sequence"/>
</dbReference>